<dbReference type="EnsemblMetazoa" id="XM_014396388.2">
    <property type="protein sequence ID" value="XP_014251874.1"/>
    <property type="gene ID" value="LOC106668017"/>
</dbReference>
<dbReference type="Pfam" id="PF02138">
    <property type="entry name" value="Beach"/>
    <property type="match status" value="1"/>
</dbReference>
<dbReference type="InterPro" id="IPR019775">
    <property type="entry name" value="WD40_repeat_CS"/>
</dbReference>
<dbReference type="Pfam" id="PF00400">
    <property type="entry name" value="WD40"/>
    <property type="match status" value="1"/>
</dbReference>
<feature type="compositionally biased region" description="Basic and acidic residues" evidence="4">
    <location>
        <begin position="195"/>
        <end position="205"/>
    </location>
</feature>
<dbReference type="Gene3D" id="1.10.1540.10">
    <property type="entry name" value="BEACH domain"/>
    <property type="match status" value="1"/>
</dbReference>
<dbReference type="CTD" id="104144"/>
<dbReference type="CDD" id="cd01201">
    <property type="entry name" value="PH_BEACH"/>
    <property type="match status" value="1"/>
</dbReference>
<dbReference type="SMART" id="SM00320">
    <property type="entry name" value="WD40"/>
    <property type="match status" value="3"/>
</dbReference>
<dbReference type="GeneID" id="106668017"/>
<evidence type="ECO:0008006" key="9">
    <source>
        <dbReference type="Google" id="ProtNLM"/>
    </source>
</evidence>
<dbReference type="SUPFAM" id="SSF50978">
    <property type="entry name" value="WD40 repeat-like"/>
    <property type="match status" value="1"/>
</dbReference>
<dbReference type="InterPro" id="IPR000409">
    <property type="entry name" value="BEACH_dom"/>
</dbReference>
<protein>
    <recommendedName>
        <fullName evidence="9">Lysosomal-trafficking regulator</fullName>
    </recommendedName>
</protein>
<feature type="domain" description="BEACH-type PH" evidence="6">
    <location>
        <begin position="2551"/>
        <end position="2643"/>
    </location>
</feature>
<feature type="domain" description="BEACH" evidence="5">
    <location>
        <begin position="2648"/>
        <end position="2939"/>
    </location>
</feature>
<feature type="region of interest" description="Disordered" evidence="4">
    <location>
        <begin position="176"/>
        <end position="215"/>
    </location>
</feature>
<dbReference type="Gene3D" id="2.30.29.30">
    <property type="entry name" value="Pleckstrin-homology domain (PH domain)/Phosphotyrosine-binding domain (PTB)"/>
    <property type="match status" value="1"/>
</dbReference>
<dbReference type="InterPro" id="IPR036322">
    <property type="entry name" value="WD40_repeat_dom_sf"/>
</dbReference>
<dbReference type="InterPro" id="IPR023362">
    <property type="entry name" value="PH-BEACH_dom"/>
</dbReference>
<dbReference type="InterPro" id="IPR001680">
    <property type="entry name" value="WD40_rpt"/>
</dbReference>
<feature type="compositionally biased region" description="Low complexity" evidence="4">
    <location>
        <begin position="176"/>
        <end position="189"/>
    </location>
</feature>
<name>A0A8I6RUK0_CIMLE</name>
<dbReference type="InterPro" id="IPR036372">
    <property type="entry name" value="BEACH_dom_sf"/>
</dbReference>
<dbReference type="KEGG" id="clec:106668017"/>
<dbReference type="Gene3D" id="2.130.10.10">
    <property type="entry name" value="YVTN repeat-like/Quinoprotein amine dehydrogenase"/>
    <property type="match status" value="1"/>
</dbReference>
<dbReference type="PROSITE" id="PS00678">
    <property type="entry name" value="WD_REPEATS_1"/>
    <property type="match status" value="1"/>
</dbReference>
<proteinExistence type="predicted"/>
<dbReference type="PROSITE" id="PS50294">
    <property type="entry name" value="WD_REPEATS_REGION"/>
    <property type="match status" value="1"/>
</dbReference>
<dbReference type="PROSITE" id="PS50197">
    <property type="entry name" value="BEACH"/>
    <property type="match status" value="1"/>
</dbReference>
<keyword evidence="1 3" id="KW-0853">WD repeat</keyword>
<feature type="region of interest" description="Disordered" evidence="4">
    <location>
        <begin position="1228"/>
        <end position="1247"/>
    </location>
</feature>
<evidence type="ECO:0000256" key="1">
    <source>
        <dbReference type="ARBA" id="ARBA00022574"/>
    </source>
</evidence>
<feature type="repeat" description="WD" evidence="3">
    <location>
        <begin position="3105"/>
        <end position="3146"/>
    </location>
</feature>
<dbReference type="PROSITE" id="PS50082">
    <property type="entry name" value="WD_REPEATS_2"/>
    <property type="match status" value="1"/>
</dbReference>
<feature type="compositionally biased region" description="Polar residues" evidence="4">
    <location>
        <begin position="1852"/>
        <end position="1865"/>
    </location>
</feature>
<evidence type="ECO:0000256" key="4">
    <source>
        <dbReference type="SAM" id="MobiDB-lite"/>
    </source>
</evidence>
<reference evidence="7" key="1">
    <citation type="submission" date="2022-01" db="UniProtKB">
        <authorList>
            <consortium name="EnsemblMetazoa"/>
        </authorList>
    </citation>
    <scope>IDENTIFICATION</scope>
</reference>
<evidence type="ECO:0000259" key="6">
    <source>
        <dbReference type="PROSITE" id="PS51783"/>
    </source>
</evidence>
<organism evidence="7 8">
    <name type="scientific">Cimex lectularius</name>
    <name type="common">Bed bug</name>
    <name type="synonym">Acanthia lectularia</name>
    <dbReference type="NCBI Taxonomy" id="79782"/>
    <lineage>
        <taxon>Eukaryota</taxon>
        <taxon>Metazoa</taxon>
        <taxon>Ecdysozoa</taxon>
        <taxon>Arthropoda</taxon>
        <taxon>Hexapoda</taxon>
        <taxon>Insecta</taxon>
        <taxon>Pterygota</taxon>
        <taxon>Neoptera</taxon>
        <taxon>Paraneoptera</taxon>
        <taxon>Hemiptera</taxon>
        <taxon>Heteroptera</taxon>
        <taxon>Panheteroptera</taxon>
        <taxon>Cimicomorpha</taxon>
        <taxon>Cimicidae</taxon>
        <taxon>Cimex</taxon>
    </lineage>
</organism>
<evidence type="ECO:0000259" key="5">
    <source>
        <dbReference type="PROSITE" id="PS50197"/>
    </source>
</evidence>
<dbReference type="Proteomes" id="UP000494040">
    <property type="component" value="Unassembled WGS sequence"/>
</dbReference>
<dbReference type="RefSeq" id="XP_014251874.1">
    <property type="nucleotide sequence ID" value="XM_014396388.2"/>
</dbReference>
<dbReference type="InterPro" id="IPR011993">
    <property type="entry name" value="PH-like_dom_sf"/>
</dbReference>
<dbReference type="InterPro" id="IPR015943">
    <property type="entry name" value="WD40/YVTN_repeat-like_dom_sf"/>
</dbReference>
<dbReference type="PROSITE" id="PS51783">
    <property type="entry name" value="PH_BEACH"/>
    <property type="match status" value="1"/>
</dbReference>
<dbReference type="PANTHER" id="PTHR13743:SF86">
    <property type="entry name" value="LYSOSOMAL-TRAFFICKING REGULATOR"/>
    <property type="match status" value="1"/>
</dbReference>
<evidence type="ECO:0000256" key="2">
    <source>
        <dbReference type="ARBA" id="ARBA00022737"/>
    </source>
</evidence>
<evidence type="ECO:0000313" key="8">
    <source>
        <dbReference type="Proteomes" id="UP000494040"/>
    </source>
</evidence>
<keyword evidence="2" id="KW-0677">Repeat</keyword>
<dbReference type="SUPFAM" id="SSF50729">
    <property type="entry name" value="PH domain-like"/>
    <property type="match status" value="1"/>
</dbReference>
<dbReference type="Pfam" id="PF14844">
    <property type="entry name" value="PH_BEACH"/>
    <property type="match status" value="1"/>
</dbReference>
<sequence>MGDKSIASKASTKIHLFWESFTKAESNSYERSAWLDLFLAESLWELHGGKTPAEIISLSSNNIGNVLANEIVADIKNICTLRSEDDDFKPIQKHFLCGRGWRSIALLHALGVQDVLCAAELTNLLTSVYAVDDGHTDSVNPFVVHKTAPDIEQVCKFRLISKVKLRLFSISNGIDGSSPGPSRKVSSSSHCKRERRQEEKVKSTTDSETVEPEPHRAHSLKLWVDPMDLEYCTSVRSDDELKRNLSCQAAFFRKKIKKLVPDDFKDEKITTVLKEEMSSYQFRVLVVEILEGFCQMEKPRNNLTIACFNFALEQLCSLQFSTVANASKQINELKGGMTRLFLTALDKVLLQEDATNSIVTKGALPIMLRLLEDGIIKAHNSKKYNALLQDFIFGMMYAVINLIHSLLLQNQNPEKIPIFFPYFQQFLHSFNGRIIDKTIFCMIQDNSEGWDTLNRVKKIIELLSELILTFKQIRTKFVHLRTCKKAKHKGCRYALVSHHHDNIFGKVFTNNLLPSSHLNVQSCAITSLFMIFTRFLSEQAGREITIKTMQAMMQCGTCCCFPAPTLVSRILKVIQQSDTKVKNLGLLLLEKTIYREVGAIDLVTMCQVCLNVEEKEDKSFADLTKHRWTCLEAFQDMLLSSNYNITYTIGSHLMRITPRCSIQVKREILFGVFYPVFLKTKRQYESNKTEKERLTTTICLLAFTNLLGRMRFADEFVHRNGMVHILDLVKDRNFTNHCCIIIEMIIIICVWKLEKQNIADMLEENLLEIQPLLDFVLKCTTEYLNLVRKTEVYTRKENCTEIIFPKETDIDNYNKILEKLGFFWKSWMNLCLYCPQIRAFFDRRLSMTCHTLLLPFLQFISKRIKKKEEGRTDFNDKIHLCNQLHLKLLESLIILSVICPYSGNPGGILGLKTKLEEVIEGELGLKQICDVFIRSSGANPSKKILVPIHPMPKLDLEFGLANALEDVNSDSSLENSADEGYDADIDLPCQTLQEKNNASVKGSLPPSRRISSLHYDRRYCTIAHPSLWHLVIHLIVTYYKDKKWSKECVHSIYKLSSCLRDNPENSVKLSKSGFNKELILKFSDLLISDENKNIEMQSAVLDLFGHLAKYNIDSSELTLFIRLFTADKPPLKMLLPCLLKLLSGIVQQPKYILCFPAAYSNTNLVNSTNAHKLSISMHQNHVLSGMHNSWTRSALFLPINTELGWAMWVQGFSISLWLRLEANLPSESMEPNDGYTESTSSESGRSSGLDEFDVNQLLHIISIGYEAHVLEFWADTSRELLYIRLTRPDGAKQEVVSEVSLEGRLTSNAWHHLAISVRDSVHNSRVVIEVLLIIDGWCEMQVPLIFKGILIRKTKPTSLMIGDTRFGVEEGLKVGRWQLGGLIMFRKPVLNKKTSIWLTALGPDCYNMTHCRVGNVEPAWHSVFNPKTMTVGIPWNDLLKKKDIIKELQEAVLLSYCSKSPDVINLYPMASASSSGLGGGFRVIGMEQRSSQLVPMSVPIVMYCTPILQNYSALTSAIDNLGGISVFVILFARVVELGGNELEQAQALELLLRLCHSQPHLKSESFSYLPLMRHVIETDLCKPGPHMLKAILDTCCDKPGLITVLADKHQVTTHGDFILTEPFVVTKLIIGPAKFWMPCLSMFLDALLYILRDDHPYREFNSNQLNRAEALDALLYFCKERLVEDIGKLDSSVCASLVEVIRGLMTAPPQLHHLTVLADYLLLAQASYISFARSSLYFVLPPRPPSKYKKTNKSIHLIDRQDVNEYKVLFTQPVDPGQLENAVNNIQLRQSGTQGVNSVGKVRIKEIINNRKVPSFTDIQQRDTVSNTKHLHNTGQNRLMGDPKETARNKSNHSNCILNNRNANYTSEDSSSTEEEDNKCKEHIFTQEENAPVDVKEGDDITVGLLSILRDQIVVSPDNMAHTALQNILIPESFIAMVNKNNTNITTAVVRVLSVYLERTNSEEKNRFIKFRGFHLLAMQLSYVIPTADLADALAGIVTRTHWLTLKQQVEADINDFYLPGLPPLLSILPKSVTHVTLSHDITVFLHHLFLKIGEWKNILEYGLVEVLLKTLVCVIHQYDLSNTQDSNPNLIITDINNSFSSIGQHAIQTSGSNNMQIYADVIMQIEYVYGLENKSCGDGSKCCVVIKQLHCSYIQSSLKYIVDAVSMHSRRSYFFSSVMTFNNDDNESYNSSSSCNVTQLASKLSKSELHDRFKTIISKAAELVVYTEPVNDENIVKGEEMRRVSEFAKEVWLFILQSLVTIIERKSMSTRSSWSNVIWAVRETVRTLGSQMFVWLLSPSHSKDLKMFLVQTLVNEARAKDVLVYIISNAQLEKTVALYLWDLRHCVTDMLDSDIQMCDDIIFKIEEWCGNSVLGIINGSPNDKSAELIMECVQQSFERYTWNTPHITQIHKVVFRHETLIMELTERTFGVSKEVDTVQGHQKKLHLETIKAGMGAKVLTVFKWKEIISNLTHERAVWHFPNTYPQSWELDRTEGPGRVRIRLRRCHLKMDERYFKKEFIVNSRKEVKQPFSFIFEGALSTSSALIDRLHSNTKIRHTCQASVISPDLVLPGELLIGHCSLYFVPGSDGNTMEWAFSEIKELHKRRFELQDRALELFLTNGKTYLIAFETFKDRDSFIAVLHECDLGNRMANEQLSTAVQMWCEGLITNWEYLIILNTLSGRSYNDLMQYPVLPFILSDYMSDVLDLTNPKTFRNLMKPIAIQEKQNEAHYINNYNYLLNEINNDEPYHYSSHYSNSGIVLHFLVRLPPFTNMFLNYQDNNFDWPDRTFHSLNTTWRLTSSESVTDVKELIPEFFFLPEFLLNLEGFNFGTMQNGQIVDDVILPPWAKDARLFILIHRQALESENVKEYMPHWIDLVFGYKQTGKEAVNSINVFPPATYFGFDPESINDPIACSARKSMVRLYGQTPKQLFDHPHPMVVKNLTPTPTAPPVLQSVKGLKWGHYVGSPADSPPIMVSQRNHYYPITTLVAMLSNDVFGLAANSTLLLSYIKETSTLTANKGPSTVFGAALITWCHGDGIIRAKLTKDQVPFPAIGAYGESILFCTSIPDCNQLWVVYLSGKINVYKYYFDNTGKSVEFDEVPVTLVGHKDMISNVAISRLFSIAVSASHDGSASIWDINTLTYIRSLPVISIPITLVSISETLGDIATVGQDPGGGSILRLHSINAKLIGSLTTEDKITAITISSAPEGLSVNVIATGMIDGVIRLWSTWDLTPVGIITAPVLVQPIICLSYSQDSQHLYASTAEGLVVIWQGSSLKSAAVVPRFLNLQ</sequence>
<dbReference type="OrthoDB" id="26681at2759"/>
<dbReference type="CDD" id="cd06071">
    <property type="entry name" value="Beach"/>
    <property type="match status" value="1"/>
</dbReference>
<dbReference type="OMA" id="HSQREFN"/>
<dbReference type="SMART" id="SM01026">
    <property type="entry name" value="Beach"/>
    <property type="match status" value="1"/>
</dbReference>
<accession>A0A8I6RUK0</accession>
<feature type="region of interest" description="Disordered" evidence="4">
    <location>
        <begin position="1831"/>
        <end position="1879"/>
    </location>
</feature>
<dbReference type="PANTHER" id="PTHR13743">
    <property type="entry name" value="BEIGE/BEACH-RELATED"/>
    <property type="match status" value="1"/>
</dbReference>
<dbReference type="SUPFAM" id="SSF81837">
    <property type="entry name" value="BEACH domain"/>
    <property type="match status" value="1"/>
</dbReference>
<keyword evidence="8" id="KW-1185">Reference proteome</keyword>
<dbReference type="InterPro" id="IPR050865">
    <property type="entry name" value="BEACH_Domain"/>
</dbReference>
<feature type="compositionally biased region" description="Low complexity" evidence="4">
    <location>
        <begin position="1236"/>
        <end position="1247"/>
    </location>
</feature>
<dbReference type="FunFam" id="1.10.1540.10:FF:000001">
    <property type="entry name" value="neurobeachin isoform X1"/>
    <property type="match status" value="1"/>
</dbReference>
<evidence type="ECO:0000256" key="3">
    <source>
        <dbReference type="PROSITE-ProRule" id="PRU00221"/>
    </source>
</evidence>
<evidence type="ECO:0000313" key="7">
    <source>
        <dbReference type="EnsemblMetazoa" id="XP_014251874.1"/>
    </source>
</evidence>